<reference evidence="5 6" key="1">
    <citation type="journal article" date="2013" name="Int. J. Syst. Evol. Microbiol.">
        <title>Hoeflea suaedae sp. nov., an endophytic bacterium isolated from the root of the halophyte Suaeda maritima.</title>
        <authorList>
            <person name="Chung E.J."/>
            <person name="Park J.A."/>
            <person name="Pramanik P."/>
            <person name="Bibi F."/>
            <person name="Jeon C.O."/>
            <person name="Chung Y.R."/>
        </authorList>
    </citation>
    <scope>NUCLEOTIDE SEQUENCE [LARGE SCALE GENOMIC DNA]</scope>
    <source>
        <strain evidence="5 6">YC6898</strain>
    </source>
</reference>
<feature type="region of interest" description="Disordered" evidence="2">
    <location>
        <begin position="568"/>
        <end position="589"/>
    </location>
</feature>
<protein>
    <submittedName>
        <fullName evidence="5">IucA/IucC family siderophore biosynthesis protein</fullName>
    </submittedName>
</protein>
<dbReference type="Proteomes" id="UP000295131">
    <property type="component" value="Unassembled WGS sequence"/>
</dbReference>
<dbReference type="GO" id="GO:0019290">
    <property type="term" value="P:siderophore biosynthetic process"/>
    <property type="evidence" value="ECO:0007669"/>
    <property type="project" value="InterPro"/>
</dbReference>
<name>A0A4R5PPA7_9HYPH</name>
<sequence>MNDPVTLDHYSTTGRRWLAKTISELAWEGVFAATENCLELASGVVYTYSSTRRIWDNLDIEPESLLRDGKVPDPLQFIIDARTEMAMSPATEAMFIREVKNTLRQDCAIEARWGGLSASELAALPTNELHAALCGHPKAVANKGRLGWGLDDHAAYAPENAAPIRLEWLALDRTHVVTGRGAAIEEGDLLRSAIGAEEFARLEKAAGDGDRVLMPVHPWQWDNCLAQSLVADLAAGRARYLGAYGPEFVASPSLRTLVPRDGGPYEVKLALAILNTSAWRGMPGKYIAQGAAISDWLAGILADDPVTAARVTVQREVLGLWWNDPLMAQAPDAPYRWHETLGAIWRETGESRLPGRQVLMTAALFHEGADGLPLAAAFAQKAGLSIEDWLRRLFSVSVLPLWHILCKYGLGFIAHGQNINVVLEGHVPVGITVKDFQGDLDLVDRDFPESDSLPDAARAILPRKPPAYIVHNIQTAHFVTVLRFLSAGLARRSVIDEARFYAVLRDCLMAHAAAHPDLSERFALFDLFSAEMPRVAINRVRFQIGYEDSASRPLPARGVDLANPLAEPDTDDLRHAAGCNHSDKVSAVQ</sequence>
<dbReference type="Gene3D" id="6.10.250.3370">
    <property type="match status" value="1"/>
</dbReference>
<dbReference type="EMBL" id="SMSI01000001">
    <property type="protein sequence ID" value="TDH38437.1"/>
    <property type="molecule type" value="Genomic_DNA"/>
</dbReference>
<evidence type="ECO:0000259" key="4">
    <source>
        <dbReference type="Pfam" id="PF06276"/>
    </source>
</evidence>
<dbReference type="InterPro" id="IPR007310">
    <property type="entry name" value="Aerobactin_biosyn_IucA/IucC_N"/>
</dbReference>
<evidence type="ECO:0000256" key="1">
    <source>
        <dbReference type="ARBA" id="ARBA00004924"/>
    </source>
</evidence>
<comment type="pathway">
    <text evidence="1">Siderophore biosynthesis.</text>
</comment>
<dbReference type="AlphaFoldDB" id="A0A4R5PPA7"/>
<dbReference type="Gene3D" id="1.10.510.40">
    <property type="match status" value="1"/>
</dbReference>
<dbReference type="OrthoDB" id="495728at2"/>
<proteinExistence type="predicted"/>
<evidence type="ECO:0000259" key="3">
    <source>
        <dbReference type="Pfam" id="PF04183"/>
    </source>
</evidence>
<organism evidence="5 6">
    <name type="scientific">Pseudohoeflea suaedae</name>
    <dbReference type="NCBI Taxonomy" id="877384"/>
    <lineage>
        <taxon>Bacteria</taxon>
        <taxon>Pseudomonadati</taxon>
        <taxon>Pseudomonadota</taxon>
        <taxon>Alphaproteobacteria</taxon>
        <taxon>Hyphomicrobiales</taxon>
        <taxon>Rhizobiaceae</taxon>
        <taxon>Pseudohoeflea</taxon>
    </lineage>
</organism>
<feature type="domain" description="Aerobactin siderophore biosynthesis IucA/IucC-like C-terminal" evidence="4">
    <location>
        <begin position="387"/>
        <end position="546"/>
    </location>
</feature>
<evidence type="ECO:0000313" key="6">
    <source>
        <dbReference type="Proteomes" id="UP000295131"/>
    </source>
</evidence>
<dbReference type="GO" id="GO:0016881">
    <property type="term" value="F:acid-amino acid ligase activity"/>
    <property type="evidence" value="ECO:0007669"/>
    <property type="project" value="UniProtKB-ARBA"/>
</dbReference>
<dbReference type="RefSeq" id="WP_133283272.1">
    <property type="nucleotide sequence ID" value="NZ_SMSI01000001.1"/>
</dbReference>
<gene>
    <name evidence="5" type="ORF">E2A64_04810</name>
</gene>
<dbReference type="InterPro" id="IPR037455">
    <property type="entry name" value="LucA/IucC-like"/>
</dbReference>
<accession>A0A4R5PPA7</accession>
<dbReference type="Pfam" id="PF04183">
    <property type="entry name" value="IucA_IucC"/>
    <property type="match status" value="1"/>
</dbReference>
<dbReference type="Pfam" id="PF06276">
    <property type="entry name" value="FhuF"/>
    <property type="match status" value="1"/>
</dbReference>
<dbReference type="Gene3D" id="3.30.310.280">
    <property type="match status" value="1"/>
</dbReference>
<evidence type="ECO:0000256" key="2">
    <source>
        <dbReference type="SAM" id="MobiDB-lite"/>
    </source>
</evidence>
<comment type="caution">
    <text evidence="5">The sequence shown here is derived from an EMBL/GenBank/DDBJ whole genome shotgun (WGS) entry which is preliminary data.</text>
</comment>
<evidence type="ECO:0000313" key="5">
    <source>
        <dbReference type="EMBL" id="TDH38437.1"/>
    </source>
</evidence>
<feature type="domain" description="Aerobactin siderophore biosynthesis IucA/IucC N-terminal" evidence="3">
    <location>
        <begin position="133"/>
        <end position="366"/>
    </location>
</feature>
<keyword evidence="6" id="KW-1185">Reference proteome</keyword>
<dbReference type="PANTHER" id="PTHR34384:SF6">
    <property type="entry name" value="STAPHYLOFERRIN B SYNTHASE"/>
    <property type="match status" value="1"/>
</dbReference>
<dbReference type="InterPro" id="IPR022770">
    <property type="entry name" value="IucA/IucC-like_C"/>
</dbReference>
<dbReference type="PANTHER" id="PTHR34384">
    <property type="entry name" value="L-2,3-DIAMINOPROPANOATE--CITRATE LIGASE"/>
    <property type="match status" value="1"/>
</dbReference>